<feature type="transmembrane region" description="Helical" evidence="5">
    <location>
        <begin position="55"/>
        <end position="77"/>
    </location>
</feature>
<evidence type="ECO:0000256" key="3">
    <source>
        <dbReference type="ARBA" id="ARBA00022989"/>
    </source>
</evidence>
<dbReference type="AlphaFoldDB" id="A0A8H5LVU9"/>
<evidence type="ECO:0000313" key="7">
    <source>
        <dbReference type="EMBL" id="KAF5371211.1"/>
    </source>
</evidence>
<keyword evidence="3 5" id="KW-1133">Transmembrane helix</keyword>
<reference evidence="7 8" key="1">
    <citation type="journal article" date="2020" name="ISME J.">
        <title>Uncovering the hidden diversity of litter-decomposition mechanisms in mushroom-forming fungi.</title>
        <authorList>
            <person name="Floudas D."/>
            <person name="Bentzer J."/>
            <person name="Ahren D."/>
            <person name="Johansson T."/>
            <person name="Persson P."/>
            <person name="Tunlid A."/>
        </authorList>
    </citation>
    <scope>NUCLEOTIDE SEQUENCE [LARGE SCALE GENOMIC DNA]</scope>
    <source>
        <strain evidence="7 8">CBS 291.85</strain>
    </source>
</reference>
<feature type="signal peptide" evidence="6">
    <location>
        <begin position="1"/>
        <end position="31"/>
    </location>
</feature>
<feature type="chain" id="PRO_5034899882" description="RTA1-like protein" evidence="6">
    <location>
        <begin position="32"/>
        <end position="320"/>
    </location>
</feature>
<feature type="transmembrane region" description="Helical" evidence="5">
    <location>
        <begin position="160"/>
        <end position="182"/>
    </location>
</feature>
<keyword evidence="4 5" id="KW-0472">Membrane</keyword>
<keyword evidence="6" id="KW-0732">Signal</keyword>
<keyword evidence="2 5" id="KW-0812">Transmembrane</keyword>
<accession>A0A8H5LVU9</accession>
<dbReference type="PANTHER" id="PTHR31465:SF1">
    <property type="entry name" value="PROTEIN RTA1-RELATED"/>
    <property type="match status" value="1"/>
</dbReference>
<dbReference type="EMBL" id="JAACJM010000009">
    <property type="protein sequence ID" value="KAF5371211.1"/>
    <property type="molecule type" value="Genomic_DNA"/>
</dbReference>
<gene>
    <name evidence="7" type="ORF">D9758_004114</name>
</gene>
<evidence type="ECO:0000256" key="4">
    <source>
        <dbReference type="ARBA" id="ARBA00023136"/>
    </source>
</evidence>
<feature type="transmembrane region" description="Helical" evidence="5">
    <location>
        <begin position="84"/>
        <end position="103"/>
    </location>
</feature>
<evidence type="ECO:0000256" key="1">
    <source>
        <dbReference type="ARBA" id="ARBA00004141"/>
    </source>
</evidence>
<dbReference type="Proteomes" id="UP000559256">
    <property type="component" value="Unassembled WGS sequence"/>
</dbReference>
<sequence length="320" mass="35617">MQVFGKGSLQAQPGLVATAAMLLLCSQLSYAQNTENTGSSGTGKHNAVEFLFGYTPSVLAAAIAGGVYLITGAILLFNVIRHRNWWGLCLPIGAVAMALGFGVRILLHMPEHQTKSILIPEEVLVSCSPAAYLAFNYIVYGRLLRFNIGDRHSLIRPSWIGAMFILSDVSTFVIQAAGAAMMTNADSVKNGENIFKLGVILQSISYYIFCVFMIWTWWSLRREGKSSGQEPWWMAFRTLGISSAFIIVRTAYRIVESSTPRGSYIRSHEMFLYLLDVLPLFIAISFYIFWWPGKYMPIKGGGLPEEYSYVKNETAWNEAA</sequence>
<protein>
    <recommendedName>
        <fullName evidence="9">RTA1-like protein</fullName>
    </recommendedName>
</protein>
<organism evidence="7 8">
    <name type="scientific">Tetrapyrgos nigripes</name>
    <dbReference type="NCBI Taxonomy" id="182062"/>
    <lineage>
        <taxon>Eukaryota</taxon>
        <taxon>Fungi</taxon>
        <taxon>Dikarya</taxon>
        <taxon>Basidiomycota</taxon>
        <taxon>Agaricomycotina</taxon>
        <taxon>Agaricomycetes</taxon>
        <taxon>Agaricomycetidae</taxon>
        <taxon>Agaricales</taxon>
        <taxon>Marasmiineae</taxon>
        <taxon>Marasmiaceae</taxon>
        <taxon>Tetrapyrgos</taxon>
    </lineage>
</organism>
<feature type="transmembrane region" description="Helical" evidence="5">
    <location>
        <begin position="271"/>
        <end position="290"/>
    </location>
</feature>
<evidence type="ECO:0000256" key="5">
    <source>
        <dbReference type="SAM" id="Phobius"/>
    </source>
</evidence>
<evidence type="ECO:0008006" key="9">
    <source>
        <dbReference type="Google" id="ProtNLM"/>
    </source>
</evidence>
<keyword evidence="8" id="KW-1185">Reference proteome</keyword>
<name>A0A8H5LVU9_9AGAR</name>
<evidence type="ECO:0000256" key="6">
    <source>
        <dbReference type="SAM" id="SignalP"/>
    </source>
</evidence>
<comment type="caution">
    <text evidence="7">The sequence shown here is derived from an EMBL/GenBank/DDBJ whole genome shotgun (WGS) entry which is preliminary data.</text>
</comment>
<comment type="subcellular location">
    <subcellularLocation>
        <location evidence="1">Membrane</location>
        <topology evidence="1">Multi-pass membrane protein</topology>
    </subcellularLocation>
</comment>
<proteinExistence type="predicted"/>
<evidence type="ECO:0000256" key="2">
    <source>
        <dbReference type="ARBA" id="ARBA00022692"/>
    </source>
</evidence>
<dbReference type="OrthoDB" id="3358017at2759"/>
<dbReference type="PANTHER" id="PTHR31465">
    <property type="entry name" value="PROTEIN RTA1-RELATED"/>
    <property type="match status" value="1"/>
</dbReference>
<dbReference type="Pfam" id="PF04479">
    <property type="entry name" value="RTA1"/>
    <property type="match status" value="1"/>
</dbReference>
<dbReference type="GO" id="GO:0016020">
    <property type="term" value="C:membrane"/>
    <property type="evidence" value="ECO:0007669"/>
    <property type="project" value="UniProtKB-SubCell"/>
</dbReference>
<feature type="transmembrane region" description="Helical" evidence="5">
    <location>
        <begin position="194"/>
        <end position="220"/>
    </location>
</feature>
<dbReference type="InterPro" id="IPR007568">
    <property type="entry name" value="RTA1"/>
</dbReference>
<evidence type="ECO:0000313" key="8">
    <source>
        <dbReference type="Proteomes" id="UP000559256"/>
    </source>
</evidence>
<feature type="transmembrane region" description="Helical" evidence="5">
    <location>
        <begin position="123"/>
        <end position="140"/>
    </location>
</feature>